<reference evidence="5" key="1">
    <citation type="journal article" date="2014" name="Int. J. Syst. Evol. Microbiol.">
        <title>Complete genome sequence of Corynebacterium casei LMG S-19264T (=DSM 44701T), isolated from a smear-ripened cheese.</title>
        <authorList>
            <consortium name="US DOE Joint Genome Institute (JGI-PGF)"/>
            <person name="Walter F."/>
            <person name="Albersmeier A."/>
            <person name="Kalinowski J."/>
            <person name="Ruckert C."/>
        </authorList>
    </citation>
    <scope>NUCLEOTIDE SEQUENCE</scope>
    <source>
        <strain evidence="5">NBRC 108769</strain>
    </source>
</reference>
<evidence type="ECO:0000256" key="1">
    <source>
        <dbReference type="ARBA" id="ARBA00003416"/>
    </source>
</evidence>
<dbReference type="InterPro" id="IPR003798">
    <property type="entry name" value="DNA_recombination_RmuC"/>
</dbReference>
<evidence type="ECO:0000313" key="5">
    <source>
        <dbReference type="EMBL" id="GLR20095.1"/>
    </source>
</evidence>
<keyword evidence="4" id="KW-0233">DNA recombination</keyword>
<evidence type="ECO:0000313" key="6">
    <source>
        <dbReference type="Proteomes" id="UP001156666"/>
    </source>
</evidence>
<organism evidence="5 6">
    <name type="scientific">Portibacter lacus</name>
    <dbReference type="NCBI Taxonomy" id="1099794"/>
    <lineage>
        <taxon>Bacteria</taxon>
        <taxon>Pseudomonadati</taxon>
        <taxon>Bacteroidota</taxon>
        <taxon>Saprospiria</taxon>
        <taxon>Saprospirales</taxon>
        <taxon>Haliscomenobacteraceae</taxon>
        <taxon>Portibacter</taxon>
    </lineage>
</organism>
<dbReference type="PANTHER" id="PTHR30563">
    <property type="entry name" value="DNA RECOMBINATION PROTEIN RMUC"/>
    <property type="match status" value="1"/>
</dbReference>
<dbReference type="Pfam" id="PF02646">
    <property type="entry name" value="RmuC"/>
    <property type="match status" value="1"/>
</dbReference>
<evidence type="ECO:0008006" key="7">
    <source>
        <dbReference type="Google" id="ProtNLM"/>
    </source>
</evidence>
<dbReference type="PANTHER" id="PTHR30563:SF0">
    <property type="entry name" value="DNA RECOMBINATION PROTEIN RMUC"/>
    <property type="match status" value="1"/>
</dbReference>
<comment type="similarity">
    <text evidence="2">Belongs to the RmuC family.</text>
</comment>
<name>A0AA37SVN9_9BACT</name>
<gene>
    <name evidence="5" type="ORF">GCM10007940_47110</name>
</gene>
<sequence length="369" mass="42219">MLILVICILFINLIQHQKSFQSQKAISNQLELSLNKHVQENFFNFQKSIFGQLENTANHHQFVFEELEKSSKSLDETVHKKLEEIKFVVDEKLQKTLETRLTHSFQLVSDSLTKVQKGLGEMQILANGVGDLKRVLSNTKSRGVLGEIQLSNLLEQLLTQDQYSLNVTTIPNTRNHVEFAIKFPGNTESLPYIWLPVDAKFPLDIYEHLLNAYESNDKDEITKKRKQLGVTVKQMASEINTKYVYPPYTTDFGIMFLPTESLYAEVLRIPGLIMDVQSAYKIMIVGPSNLGAFLSSLQQGFKSLAIEKQTGEVWKLLNVVKNEFHKFGDILDKTQRKILEANKIIETAGAKSRNIERKLNNLDKIKFLD</sequence>
<evidence type="ECO:0000256" key="2">
    <source>
        <dbReference type="ARBA" id="ARBA00009840"/>
    </source>
</evidence>
<dbReference type="GO" id="GO:0006310">
    <property type="term" value="P:DNA recombination"/>
    <property type="evidence" value="ECO:0007669"/>
    <property type="project" value="UniProtKB-KW"/>
</dbReference>
<comment type="caution">
    <text evidence="5">The sequence shown here is derived from an EMBL/GenBank/DDBJ whole genome shotgun (WGS) entry which is preliminary data.</text>
</comment>
<accession>A0AA37SVN9</accession>
<reference evidence="5" key="2">
    <citation type="submission" date="2023-01" db="EMBL/GenBank/DDBJ databases">
        <title>Draft genome sequence of Portibacter lacus strain NBRC 108769.</title>
        <authorList>
            <person name="Sun Q."/>
            <person name="Mori K."/>
        </authorList>
    </citation>
    <scope>NUCLEOTIDE SEQUENCE</scope>
    <source>
        <strain evidence="5">NBRC 108769</strain>
    </source>
</reference>
<comment type="function">
    <text evidence="1">Involved in DNA recombination.</text>
</comment>
<dbReference type="EMBL" id="BSOH01000037">
    <property type="protein sequence ID" value="GLR20095.1"/>
    <property type="molecule type" value="Genomic_DNA"/>
</dbReference>
<dbReference type="Proteomes" id="UP001156666">
    <property type="component" value="Unassembled WGS sequence"/>
</dbReference>
<protein>
    <recommendedName>
        <fullName evidence="7">DNA recombination protein RmuC</fullName>
    </recommendedName>
</protein>
<keyword evidence="3" id="KW-0175">Coiled coil</keyword>
<evidence type="ECO:0000256" key="4">
    <source>
        <dbReference type="ARBA" id="ARBA00023172"/>
    </source>
</evidence>
<proteinExistence type="inferred from homology"/>
<evidence type="ECO:0000256" key="3">
    <source>
        <dbReference type="ARBA" id="ARBA00023054"/>
    </source>
</evidence>
<dbReference type="AlphaFoldDB" id="A0AA37SVN9"/>
<keyword evidence="6" id="KW-1185">Reference proteome</keyword>